<comment type="subcellular location">
    <subcellularLocation>
        <location evidence="1">Cell envelope</location>
    </subcellularLocation>
</comment>
<feature type="domain" description="Thioredoxin" evidence="7">
    <location>
        <begin position="35"/>
        <end position="202"/>
    </location>
</feature>
<evidence type="ECO:0000313" key="9">
    <source>
        <dbReference type="Proteomes" id="UP001139502"/>
    </source>
</evidence>
<feature type="signal peptide" evidence="6">
    <location>
        <begin position="1"/>
        <end position="31"/>
    </location>
</feature>
<gene>
    <name evidence="8" type="ORF">NBM05_03045</name>
</gene>
<dbReference type="InterPro" id="IPR000866">
    <property type="entry name" value="AhpC/TSA"/>
</dbReference>
<evidence type="ECO:0000313" key="8">
    <source>
        <dbReference type="EMBL" id="MCP3425034.1"/>
    </source>
</evidence>
<feature type="chain" id="PRO_5040803397" evidence="6">
    <location>
        <begin position="32"/>
        <end position="211"/>
    </location>
</feature>
<evidence type="ECO:0000256" key="1">
    <source>
        <dbReference type="ARBA" id="ARBA00004196"/>
    </source>
</evidence>
<keyword evidence="6" id="KW-0732">Signal</keyword>
<dbReference type="CDD" id="cd02966">
    <property type="entry name" value="TlpA_like_family"/>
    <property type="match status" value="1"/>
</dbReference>
<dbReference type="InterPro" id="IPR006311">
    <property type="entry name" value="TAT_signal"/>
</dbReference>
<evidence type="ECO:0000256" key="6">
    <source>
        <dbReference type="SAM" id="SignalP"/>
    </source>
</evidence>
<reference evidence="8" key="1">
    <citation type="submission" date="2022-06" db="EMBL/GenBank/DDBJ databases">
        <title>Rothia sp. isolated from sandalwood seedling.</title>
        <authorList>
            <person name="Tuikhar N."/>
            <person name="Kirdat K."/>
            <person name="Thorat V."/>
            <person name="Swetha P."/>
            <person name="Padma S."/>
            <person name="Sundararaj R."/>
            <person name="Yadav A."/>
        </authorList>
    </citation>
    <scope>NUCLEOTIDE SEQUENCE</scope>
    <source>
        <strain evidence="8">AR01</strain>
    </source>
</reference>
<evidence type="ECO:0000256" key="4">
    <source>
        <dbReference type="ARBA" id="ARBA00023157"/>
    </source>
</evidence>
<keyword evidence="2" id="KW-0201">Cytochrome c-type biogenesis</keyword>
<dbReference type="GO" id="GO:0017004">
    <property type="term" value="P:cytochrome complex assembly"/>
    <property type="evidence" value="ECO:0007669"/>
    <property type="project" value="UniProtKB-KW"/>
</dbReference>
<dbReference type="InterPro" id="IPR050553">
    <property type="entry name" value="Thioredoxin_ResA/DsbE_sf"/>
</dbReference>
<dbReference type="InterPro" id="IPR036249">
    <property type="entry name" value="Thioredoxin-like_sf"/>
</dbReference>
<dbReference type="PANTHER" id="PTHR42852">
    <property type="entry name" value="THIOL:DISULFIDE INTERCHANGE PROTEIN DSBE"/>
    <property type="match status" value="1"/>
</dbReference>
<dbReference type="RefSeq" id="WP_254165025.1">
    <property type="nucleotide sequence ID" value="NZ_JANAFB010000004.1"/>
</dbReference>
<dbReference type="SUPFAM" id="SSF52833">
    <property type="entry name" value="Thioredoxin-like"/>
    <property type="match status" value="1"/>
</dbReference>
<evidence type="ECO:0000256" key="2">
    <source>
        <dbReference type="ARBA" id="ARBA00022748"/>
    </source>
</evidence>
<evidence type="ECO:0000256" key="5">
    <source>
        <dbReference type="ARBA" id="ARBA00023284"/>
    </source>
</evidence>
<dbReference type="InterPro" id="IPR013766">
    <property type="entry name" value="Thioredoxin_domain"/>
</dbReference>
<accession>A0A9X2KHQ7</accession>
<dbReference type="PROSITE" id="PS51318">
    <property type="entry name" value="TAT"/>
    <property type="match status" value="1"/>
</dbReference>
<dbReference type="AlphaFoldDB" id="A0A9X2KHQ7"/>
<protein>
    <submittedName>
        <fullName evidence="8">TlpA family protein disulfide reductase</fullName>
    </submittedName>
</protein>
<dbReference type="Pfam" id="PF00578">
    <property type="entry name" value="AhpC-TSA"/>
    <property type="match status" value="1"/>
</dbReference>
<name>A0A9X2KHQ7_9MICC</name>
<keyword evidence="9" id="KW-1185">Reference proteome</keyword>
<dbReference type="PROSITE" id="PS00194">
    <property type="entry name" value="THIOREDOXIN_1"/>
    <property type="match status" value="1"/>
</dbReference>
<dbReference type="EMBL" id="JANAFB010000004">
    <property type="protein sequence ID" value="MCP3425034.1"/>
    <property type="molecule type" value="Genomic_DNA"/>
</dbReference>
<comment type="caution">
    <text evidence="8">The sequence shown here is derived from an EMBL/GenBank/DDBJ whole genome shotgun (WGS) entry which is preliminary data.</text>
</comment>
<keyword evidence="3" id="KW-0812">Transmembrane</keyword>
<keyword evidence="5" id="KW-0676">Redox-active center</keyword>
<dbReference type="PANTHER" id="PTHR42852:SF6">
    <property type="entry name" value="THIOL:DISULFIDE INTERCHANGE PROTEIN DSBE"/>
    <property type="match status" value="1"/>
</dbReference>
<dbReference type="PROSITE" id="PS51257">
    <property type="entry name" value="PROKAR_LIPOPROTEIN"/>
    <property type="match status" value="1"/>
</dbReference>
<keyword evidence="3" id="KW-0735">Signal-anchor</keyword>
<dbReference type="GO" id="GO:0016491">
    <property type="term" value="F:oxidoreductase activity"/>
    <property type="evidence" value="ECO:0007669"/>
    <property type="project" value="InterPro"/>
</dbReference>
<keyword evidence="4" id="KW-1015">Disulfide bond</keyword>
<evidence type="ECO:0000259" key="7">
    <source>
        <dbReference type="PROSITE" id="PS51352"/>
    </source>
</evidence>
<dbReference type="Gene3D" id="3.40.30.10">
    <property type="entry name" value="Glutaredoxin"/>
    <property type="match status" value="1"/>
</dbReference>
<dbReference type="InterPro" id="IPR017937">
    <property type="entry name" value="Thioredoxin_CS"/>
</dbReference>
<proteinExistence type="predicted"/>
<sequence>MPASTPRRLTRRGLFVAATAAVGAVALSACSSDDSGLAEQADSADGKGYISGDGTVTEYREDERGEPVVFSGKLFTGEEVTGESLRGAPAVVNFWYAGCAPCRAEAPHLRALHDEFGDGVGFLGVNLRDERGTAEAFERNFGIDYPSIEDRAGGVLMDLSNFVPAQAVPTTLVLDPEGRVSARVLGQIDESVLRTLIDDVLPGGGSGSGDE</sequence>
<dbReference type="GO" id="GO:0030313">
    <property type="term" value="C:cell envelope"/>
    <property type="evidence" value="ECO:0007669"/>
    <property type="project" value="UniProtKB-SubCell"/>
</dbReference>
<organism evidence="8 9">
    <name type="scientific">Rothia santali</name>
    <dbReference type="NCBI Taxonomy" id="2949643"/>
    <lineage>
        <taxon>Bacteria</taxon>
        <taxon>Bacillati</taxon>
        <taxon>Actinomycetota</taxon>
        <taxon>Actinomycetes</taxon>
        <taxon>Micrococcales</taxon>
        <taxon>Micrococcaceae</taxon>
        <taxon>Rothia</taxon>
    </lineage>
</organism>
<evidence type="ECO:0000256" key="3">
    <source>
        <dbReference type="ARBA" id="ARBA00022968"/>
    </source>
</evidence>
<dbReference type="PROSITE" id="PS51352">
    <property type="entry name" value="THIOREDOXIN_2"/>
    <property type="match status" value="1"/>
</dbReference>
<dbReference type="Proteomes" id="UP001139502">
    <property type="component" value="Unassembled WGS sequence"/>
</dbReference>
<dbReference type="GO" id="GO:0016209">
    <property type="term" value="F:antioxidant activity"/>
    <property type="evidence" value="ECO:0007669"/>
    <property type="project" value="InterPro"/>
</dbReference>